<dbReference type="InterPro" id="IPR029017">
    <property type="entry name" value="Enolase-like_N"/>
</dbReference>
<dbReference type="GO" id="GO:0000287">
    <property type="term" value="F:magnesium ion binding"/>
    <property type="evidence" value="ECO:0007669"/>
    <property type="project" value="InterPro"/>
</dbReference>
<keyword evidence="4" id="KW-1185">Reference proteome</keyword>
<dbReference type="GO" id="GO:0000015">
    <property type="term" value="C:phosphopyruvate hydratase complex"/>
    <property type="evidence" value="ECO:0007669"/>
    <property type="project" value="InterPro"/>
</dbReference>
<dbReference type="EMBL" id="JAAAID010000002">
    <property type="protein sequence ID" value="KAG0024856.1"/>
    <property type="molecule type" value="Genomic_DNA"/>
</dbReference>
<evidence type="ECO:0000259" key="2">
    <source>
        <dbReference type="SMART" id="SM01193"/>
    </source>
</evidence>
<dbReference type="AlphaFoldDB" id="A0A9P6T4U1"/>
<evidence type="ECO:0000256" key="1">
    <source>
        <dbReference type="ARBA" id="ARBA00022842"/>
    </source>
</evidence>
<dbReference type="GO" id="GO:0004634">
    <property type="term" value="F:phosphopyruvate hydratase activity"/>
    <property type="evidence" value="ECO:0007669"/>
    <property type="project" value="InterPro"/>
</dbReference>
<proteinExistence type="predicted"/>
<dbReference type="SMART" id="SM01193">
    <property type="entry name" value="Enolase_N"/>
    <property type="match status" value="1"/>
</dbReference>
<organism evidence="3 4">
    <name type="scientific">Entomortierella chlamydospora</name>
    <dbReference type="NCBI Taxonomy" id="101097"/>
    <lineage>
        <taxon>Eukaryota</taxon>
        <taxon>Fungi</taxon>
        <taxon>Fungi incertae sedis</taxon>
        <taxon>Mucoromycota</taxon>
        <taxon>Mortierellomycotina</taxon>
        <taxon>Mortierellomycetes</taxon>
        <taxon>Mortierellales</taxon>
        <taxon>Mortierellaceae</taxon>
        <taxon>Entomortierella</taxon>
    </lineage>
</organism>
<name>A0A9P6T4U1_9FUNG</name>
<dbReference type="PANTHER" id="PTHR11902:SF1">
    <property type="entry name" value="ENOLASE"/>
    <property type="match status" value="1"/>
</dbReference>
<dbReference type="SUPFAM" id="SSF54826">
    <property type="entry name" value="Enolase N-terminal domain-like"/>
    <property type="match status" value="1"/>
</dbReference>
<dbReference type="GO" id="GO:0006096">
    <property type="term" value="P:glycolytic process"/>
    <property type="evidence" value="ECO:0007669"/>
    <property type="project" value="InterPro"/>
</dbReference>
<evidence type="ECO:0000313" key="3">
    <source>
        <dbReference type="EMBL" id="KAG0024856.1"/>
    </source>
</evidence>
<dbReference type="Gene3D" id="3.30.390.10">
    <property type="entry name" value="Enolase-like, N-terminal domain"/>
    <property type="match status" value="1"/>
</dbReference>
<feature type="non-terminal residue" evidence="3">
    <location>
        <position position="95"/>
    </location>
</feature>
<dbReference type="PANTHER" id="PTHR11902">
    <property type="entry name" value="ENOLASE"/>
    <property type="match status" value="1"/>
</dbReference>
<gene>
    <name evidence="3" type="ORF">BGZ80_003715</name>
</gene>
<protein>
    <recommendedName>
        <fullName evidence="2">Enolase N-terminal domain-containing protein</fullName>
    </recommendedName>
</protein>
<evidence type="ECO:0000313" key="4">
    <source>
        <dbReference type="Proteomes" id="UP000703661"/>
    </source>
</evidence>
<dbReference type="InterPro" id="IPR020811">
    <property type="entry name" value="Enolase_N"/>
</dbReference>
<dbReference type="Pfam" id="PF03952">
    <property type="entry name" value="Enolase_N"/>
    <property type="match status" value="1"/>
</dbReference>
<sequence>MAITKVHARQIFDSRGNPTVEVEVTTAKGVFRADVPSGASTGVHEALELRDGDKNAYVGKGVLTAVKNVNSTIGPELIKANIDVQDQVAVDEFLI</sequence>
<feature type="domain" description="Enolase N-terminal" evidence="2">
    <location>
        <begin position="3"/>
        <end position="95"/>
    </location>
</feature>
<keyword evidence="1" id="KW-0460">Magnesium</keyword>
<dbReference type="Proteomes" id="UP000703661">
    <property type="component" value="Unassembled WGS sequence"/>
</dbReference>
<accession>A0A9P6T4U1</accession>
<dbReference type="InterPro" id="IPR000941">
    <property type="entry name" value="Enolase"/>
</dbReference>
<comment type="caution">
    <text evidence="3">The sequence shown here is derived from an EMBL/GenBank/DDBJ whole genome shotgun (WGS) entry which is preliminary data.</text>
</comment>
<reference evidence="3" key="1">
    <citation type="journal article" date="2020" name="Fungal Divers.">
        <title>Resolving the Mortierellaceae phylogeny through synthesis of multi-gene phylogenetics and phylogenomics.</title>
        <authorList>
            <person name="Vandepol N."/>
            <person name="Liber J."/>
            <person name="Desiro A."/>
            <person name="Na H."/>
            <person name="Kennedy M."/>
            <person name="Barry K."/>
            <person name="Grigoriev I.V."/>
            <person name="Miller A.N."/>
            <person name="O'Donnell K."/>
            <person name="Stajich J.E."/>
            <person name="Bonito G."/>
        </authorList>
    </citation>
    <scope>NUCLEOTIDE SEQUENCE</scope>
    <source>
        <strain evidence="3">NRRL 2769</strain>
    </source>
</reference>